<dbReference type="FunFam" id="2.40.10.10:FF:000047">
    <property type="entry name" value="Trypsin eta"/>
    <property type="match status" value="1"/>
</dbReference>
<dbReference type="Gene3D" id="3.90.660.10">
    <property type="match status" value="1"/>
</dbReference>
<organism evidence="10 11">
    <name type="scientific">Atta colombica</name>
    <dbReference type="NCBI Taxonomy" id="520822"/>
    <lineage>
        <taxon>Eukaryota</taxon>
        <taxon>Metazoa</taxon>
        <taxon>Ecdysozoa</taxon>
        <taxon>Arthropoda</taxon>
        <taxon>Hexapoda</taxon>
        <taxon>Insecta</taxon>
        <taxon>Pterygota</taxon>
        <taxon>Neoptera</taxon>
        <taxon>Endopterygota</taxon>
        <taxon>Hymenoptera</taxon>
        <taxon>Apocrita</taxon>
        <taxon>Aculeata</taxon>
        <taxon>Formicoidea</taxon>
        <taxon>Formicidae</taxon>
        <taxon>Myrmicinae</taxon>
        <taxon>Atta</taxon>
    </lineage>
</organism>
<evidence type="ECO:0000313" key="11">
    <source>
        <dbReference type="Proteomes" id="UP000078540"/>
    </source>
</evidence>
<dbReference type="EC" id="3.4.21.1" evidence="7"/>
<dbReference type="InterPro" id="IPR036188">
    <property type="entry name" value="FAD/NAD-bd_sf"/>
</dbReference>
<accession>A0A195AZL8</accession>
<dbReference type="EMBL" id="KQ976698">
    <property type="protein sequence ID" value="KYM77480.1"/>
    <property type="molecule type" value="Genomic_DNA"/>
</dbReference>
<evidence type="ECO:0000256" key="3">
    <source>
        <dbReference type="ARBA" id="ARBA00022670"/>
    </source>
</evidence>
<dbReference type="SUPFAM" id="SSF50494">
    <property type="entry name" value="Trypsin-like serine proteases"/>
    <property type="match status" value="2"/>
</dbReference>
<dbReference type="PROSITE" id="PS50240">
    <property type="entry name" value="TRYPSIN_DOM"/>
    <property type="match status" value="2"/>
</dbReference>
<dbReference type="InterPro" id="IPR002937">
    <property type="entry name" value="Amino_oxidase"/>
</dbReference>
<dbReference type="Pfam" id="PF01593">
    <property type="entry name" value="Amino_oxidase"/>
    <property type="match status" value="1"/>
</dbReference>
<dbReference type="CDD" id="cd00190">
    <property type="entry name" value="Tryp_SPc"/>
    <property type="match status" value="2"/>
</dbReference>
<dbReference type="InterPro" id="IPR001254">
    <property type="entry name" value="Trypsin_dom"/>
</dbReference>
<dbReference type="FunFam" id="2.40.10.10:FF:000068">
    <property type="entry name" value="transmembrane protease serine 2"/>
    <property type="match status" value="1"/>
</dbReference>
<evidence type="ECO:0000259" key="9">
    <source>
        <dbReference type="PROSITE" id="PS50240"/>
    </source>
</evidence>
<dbReference type="Gene3D" id="2.40.10.10">
    <property type="entry name" value="Trypsin-like serine proteases"/>
    <property type="match status" value="3"/>
</dbReference>
<dbReference type="InterPro" id="IPR043504">
    <property type="entry name" value="Peptidase_S1_PA_chymotrypsin"/>
</dbReference>
<dbReference type="Pfam" id="PF00089">
    <property type="entry name" value="Trypsin"/>
    <property type="match status" value="2"/>
</dbReference>
<protein>
    <recommendedName>
        <fullName evidence="7">chymotrypsin</fullName>
        <ecNumber evidence="7">3.4.21.1</ecNumber>
    </recommendedName>
</protein>
<name>A0A195AZL8_9HYME</name>
<evidence type="ECO:0000256" key="7">
    <source>
        <dbReference type="ARBA" id="ARBA00044036"/>
    </source>
</evidence>
<dbReference type="PRINTS" id="PR00722">
    <property type="entry name" value="CHYMOTRYPSIN"/>
</dbReference>
<dbReference type="InterPro" id="IPR001314">
    <property type="entry name" value="Peptidase_S1A"/>
</dbReference>
<evidence type="ECO:0000256" key="4">
    <source>
        <dbReference type="ARBA" id="ARBA00022801"/>
    </source>
</evidence>
<dbReference type="InterPro" id="IPR018114">
    <property type="entry name" value="TRYPSIN_HIS"/>
</dbReference>
<evidence type="ECO:0000256" key="8">
    <source>
        <dbReference type="RuleBase" id="RU363034"/>
    </source>
</evidence>
<dbReference type="PROSITE" id="PS00135">
    <property type="entry name" value="TRYPSIN_SER"/>
    <property type="match status" value="1"/>
</dbReference>
<dbReference type="GO" id="GO:0016491">
    <property type="term" value="F:oxidoreductase activity"/>
    <property type="evidence" value="ECO:0007669"/>
    <property type="project" value="InterPro"/>
</dbReference>
<gene>
    <name evidence="10" type="ORF">ALC53_12109</name>
</gene>
<dbReference type="STRING" id="520822.A0A195AZL8"/>
<dbReference type="SUPFAM" id="SSF54373">
    <property type="entry name" value="FAD-linked reductases, C-terminal domain"/>
    <property type="match status" value="1"/>
</dbReference>
<dbReference type="Proteomes" id="UP000078540">
    <property type="component" value="Unassembled WGS sequence"/>
</dbReference>
<evidence type="ECO:0000256" key="6">
    <source>
        <dbReference type="ARBA" id="ARBA00023157"/>
    </source>
</evidence>
<proteinExistence type="predicted"/>
<dbReference type="InterPro" id="IPR009003">
    <property type="entry name" value="Peptidase_S1_PA"/>
</dbReference>
<dbReference type="AlphaFoldDB" id="A0A195AZL8"/>
<dbReference type="SUPFAM" id="SSF51905">
    <property type="entry name" value="FAD/NAD(P)-binding domain"/>
    <property type="match status" value="1"/>
</dbReference>
<feature type="non-terminal residue" evidence="10">
    <location>
        <position position="1"/>
    </location>
</feature>
<keyword evidence="6" id="KW-1015">Disulfide bond</keyword>
<comment type="subcellular location">
    <subcellularLocation>
        <location evidence="1">Secreted</location>
        <location evidence="1">Extracellular space</location>
    </subcellularLocation>
</comment>
<dbReference type="PROSITE" id="PS00134">
    <property type="entry name" value="TRYPSIN_HIS"/>
    <property type="match status" value="1"/>
</dbReference>
<dbReference type="GO" id="GO:0004252">
    <property type="term" value="F:serine-type endopeptidase activity"/>
    <property type="evidence" value="ECO:0007669"/>
    <property type="project" value="UniProtKB-EC"/>
</dbReference>
<dbReference type="PANTHER" id="PTHR24252">
    <property type="entry name" value="ACROSIN-RELATED"/>
    <property type="match status" value="1"/>
</dbReference>
<feature type="domain" description="Peptidase S1" evidence="9">
    <location>
        <begin position="577"/>
        <end position="817"/>
    </location>
</feature>
<keyword evidence="11" id="KW-1185">Reference proteome</keyword>
<feature type="domain" description="Peptidase S1" evidence="9">
    <location>
        <begin position="39"/>
        <end position="426"/>
    </location>
</feature>
<dbReference type="GO" id="GO:0005576">
    <property type="term" value="C:extracellular region"/>
    <property type="evidence" value="ECO:0007669"/>
    <property type="project" value="UniProtKB-SubCell"/>
</dbReference>
<dbReference type="InterPro" id="IPR033116">
    <property type="entry name" value="TRYPSIN_SER"/>
</dbReference>
<evidence type="ECO:0000256" key="1">
    <source>
        <dbReference type="ARBA" id="ARBA00004239"/>
    </source>
</evidence>
<keyword evidence="4 8" id="KW-0378">Hydrolase</keyword>
<sequence>SECEEYIGEIAGTSFITSLTASSDVRKIIHTCGGTNRLVVGGTEARVDEFPHMVALGKRNANEFVLMCGGTLISHNWVISAAHCTHGTDGGVTDARIGFHSLTDQKGITSVIKDIITHPDYKPPAMYADIALIQLMTPVSFSTSVRPACLYQPFDTVPTQAWVSGWGVTEYSENVVDLGAEWVHGESGNIVFQLASKHNLLNSSAFLRDFSKCEVITINGEIMPNEESTKALTLYFNIMGKMEQVELKNETGSLGDYFIREYYKAFDEKPFMNRTKVAEYLSLIEKMQNTAESSDTWFDVSVKLFTEYWECEGDLNLNWKGRGYKTIFDILLQKIPNPEERLPVMEKIEFEKVVTTCNYSSGENVTVTTRDGGLNIGTVDKIFLEFSHRWWPEDKTTFSFIWPGKDKKEFLQTYGQNSEWLCDVVAFITVAYQPNLLCAWITGKNARYIETLSDTDVFDGLYLLLKEAFESHDNVTKPIRMLRSCAKLFKDEDNIIFKLYKRYISSDRHLNFNSRKTFKISHTLQKNNIYLNKLIMKFKCEEYVREIAGTTLITSLAGSSSGIRKLTNTCEKVNHLVIGGTEARVDEFPHMVALGKRNFDEFILMCGGTLISHAWVISAAHCTHGTDGGVTDARIGFHSLSEQKGITSVIKDIITHPDYRPPAMYADIALVQLMTVVTFSMSIRPACLYQLFKTMPRQALVSGWGVTKYSGEVSDRLQKAQLDVIDNLSCTVRHNSSLEVPRGITPSMICAGDPSGNWTKDTCQGDSGGPLQIVHPSECLFQLIGITSFGKACAMIDIPGVYTRVSHYLPWIEGIVWPQGQ</sequence>
<reference evidence="10 11" key="1">
    <citation type="submission" date="2015-09" db="EMBL/GenBank/DDBJ databases">
        <title>Atta colombica WGS genome.</title>
        <authorList>
            <person name="Nygaard S."/>
            <person name="Hu H."/>
            <person name="Boomsma J."/>
            <person name="Zhang G."/>
        </authorList>
    </citation>
    <scope>NUCLEOTIDE SEQUENCE [LARGE SCALE GENOMIC DNA]</scope>
    <source>
        <strain evidence="10">Treedump-2</strain>
        <tissue evidence="10">Whole body</tissue>
    </source>
</reference>
<keyword evidence="2" id="KW-0964">Secreted</keyword>
<dbReference type="GO" id="GO:0016485">
    <property type="term" value="P:protein processing"/>
    <property type="evidence" value="ECO:0007669"/>
    <property type="project" value="UniProtKB-ARBA"/>
</dbReference>
<evidence type="ECO:0000256" key="2">
    <source>
        <dbReference type="ARBA" id="ARBA00022525"/>
    </source>
</evidence>
<dbReference type="SMART" id="SM00020">
    <property type="entry name" value="Tryp_SPc"/>
    <property type="match status" value="2"/>
</dbReference>
<dbReference type="PANTHER" id="PTHR24252:SF7">
    <property type="entry name" value="HYALIN"/>
    <property type="match status" value="1"/>
</dbReference>
<keyword evidence="5 8" id="KW-0720">Serine protease</keyword>
<keyword evidence="3 8" id="KW-0645">Protease</keyword>
<evidence type="ECO:0000256" key="5">
    <source>
        <dbReference type="ARBA" id="ARBA00022825"/>
    </source>
</evidence>
<evidence type="ECO:0000313" key="10">
    <source>
        <dbReference type="EMBL" id="KYM77480.1"/>
    </source>
</evidence>